<dbReference type="Pfam" id="PF10607">
    <property type="entry name" value="CTLH"/>
    <property type="match status" value="1"/>
</dbReference>
<organism evidence="3 4">
    <name type="scientific">Jaminaea rosea</name>
    <dbReference type="NCBI Taxonomy" id="1569628"/>
    <lineage>
        <taxon>Eukaryota</taxon>
        <taxon>Fungi</taxon>
        <taxon>Dikarya</taxon>
        <taxon>Basidiomycota</taxon>
        <taxon>Ustilaginomycotina</taxon>
        <taxon>Exobasidiomycetes</taxon>
        <taxon>Microstromatales</taxon>
        <taxon>Microstromatales incertae sedis</taxon>
        <taxon>Jaminaea</taxon>
    </lineage>
</organism>
<dbReference type="InterPro" id="IPR024964">
    <property type="entry name" value="CTLH/CRA"/>
</dbReference>
<sequence>MATPSFHPPDIDALLLLESPLARAPYEDLRRRMRVHQRITETTFGGLAGVTKDLEGCGSKEEMLGKLDGVIERVKAMRERLNPLTGHLESSLSMLQDRTKHLAEIHDIVGSATAASTSTDATVEAASEPAAASDLHPRYQSWTDTRLHRMITDWLLRRGYVSSAASFVQSRSLSSLVDIPLFRELAEIRSSLIPAPSSGVAPSCSLSLAWCTENKAALRRFKSTLEFDLRVQEFVDLCKSAPSGGASRAAALPAAISYARKHLLAPYKAALAASAEGAPSDGKMEVDPAKDQDEEDQAINARIISTVSQVLGLLAVPPGGYAYEDLYSPLRYRQLYDTLLAAALRIYSLPPQPVLHIALSAGLSSLKVPACYNGERSSQSVHQAAAATDPPEAEGAGPVNEDLLADVHREVEAETRKHDAELHASSSDETVDETRNNDCPVCATVGCGHKKKKGGNELGLGVLAKEVPWSHHSNSTIVCRITGKVISDSGEEADEVVALPNGRVYSRRALEAGFVGRLSGEEVKEEEVVGDGRSPWGSKRDRAQVVAEGGEFVTCPRTKRRFPRSGVRKVYIT</sequence>
<feature type="compositionally biased region" description="Basic and acidic residues" evidence="1">
    <location>
        <begin position="413"/>
        <end position="422"/>
    </location>
</feature>
<feature type="domain" description="CTLH/CRA C-terminal to LisH motif" evidence="2">
    <location>
        <begin position="206"/>
        <end position="368"/>
    </location>
</feature>
<keyword evidence="4" id="KW-1185">Reference proteome</keyword>
<accession>A0A316URL2</accession>
<dbReference type="GeneID" id="37028353"/>
<dbReference type="OrthoDB" id="1933455at2759"/>
<evidence type="ECO:0000259" key="2">
    <source>
        <dbReference type="Pfam" id="PF10607"/>
    </source>
</evidence>
<dbReference type="GO" id="GO:0043161">
    <property type="term" value="P:proteasome-mediated ubiquitin-dependent protein catabolic process"/>
    <property type="evidence" value="ECO:0007669"/>
    <property type="project" value="InterPro"/>
</dbReference>
<protein>
    <recommendedName>
        <fullName evidence="2">CTLH/CRA C-terminal to LisH motif domain-containing protein</fullName>
    </recommendedName>
</protein>
<evidence type="ECO:0000313" key="4">
    <source>
        <dbReference type="Proteomes" id="UP000245884"/>
    </source>
</evidence>
<gene>
    <name evidence="3" type="ORF">BDZ90DRAFT_233140</name>
</gene>
<proteinExistence type="predicted"/>
<dbReference type="InterPro" id="IPR045098">
    <property type="entry name" value="Fyv10_fam"/>
</dbReference>
<dbReference type="GO" id="GO:0004842">
    <property type="term" value="F:ubiquitin-protein transferase activity"/>
    <property type="evidence" value="ECO:0007669"/>
    <property type="project" value="InterPro"/>
</dbReference>
<dbReference type="Proteomes" id="UP000245884">
    <property type="component" value="Unassembled WGS sequence"/>
</dbReference>
<dbReference type="AlphaFoldDB" id="A0A316URL2"/>
<dbReference type="STRING" id="1569628.A0A316URL2"/>
<dbReference type="PANTHER" id="PTHR12170:SF2">
    <property type="entry name" value="E3 UBIQUITIN-PROTEIN TRANSFERASE MAEA"/>
    <property type="match status" value="1"/>
</dbReference>
<dbReference type="EMBL" id="KZ819671">
    <property type="protein sequence ID" value="PWN26513.1"/>
    <property type="molecule type" value="Genomic_DNA"/>
</dbReference>
<dbReference type="RefSeq" id="XP_025361125.1">
    <property type="nucleotide sequence ID" value="XM_025506530.1"/>
</dbReference>
<dbReference type="PANTHER" id="PTHR12170">
    <property type="entry name" value="MACROPHAGE ERYTHROBLAST ATTACHER-RELATED"/>
    <property type="match status" value="1"/>
</dbReference>
<dbReference type="GO" id="GO:0034657">
    <property type="term" value="C:GID complex"/>
    <property type="evidence" value="ECO:0007669"/>
    <property type="project" value="TreeGrafter"/>
</dbReference>
<evidence type="ECO:0000313" key="3">
    <source>
        <dbReference type="EMBL" id="PWN26513.1"/>
    </source>
</evidence>
<feature type="region of interest" description="Disordered" evidence="1">
    <location>
        <begin position="413"/>
        <end position="435"/>
    </location>
</feature>
<name>A0A316URL2_9BASI</name>
<dbReference type="GO" id="GO:0005737">
    <property type="term" value="C:cytoplasm"/>
    <property type="evidence" value="ECO:0007669"/>
    <property type="project" value="TreeGrafter"/>
</dbReference>
<evidence type="ECO:0000256" key="1">
    <source>
        <dbReference type="SAM" id="MobiDB-lite"/>
    </source>
</evidence>
<reference evidence="3 4" key="1">
    <citation type="journal article" date="2018" name="Mol. Biol. Evol.">
        <title>Broad Genomic Sampling Reveals a Smut Pathogenic Ancestry of the Fungal Clade Ustilaginomycotina.</title>
        <authorList>
            <person name="Kijpornyongpan T."/>
            <person name="Mondo S.J."/>
            <person name="Barry K."/>
            <person name="Sandor L."/>
            <person name="Lee J."/>
            <person name="Lipzen A."/>
            <person name="Pangilinan J."/>
            <person name="LaButti K."/>
            <person name="Hainaut M."/>
            <person name="Henrissat B."/>
            <person name="Grigoriev I.V."/>
            <person name="Spatafora J.W."/>
            <person name="Aime M.C."/>
        </authorList>
    </citation>
    <scope>NUCLEOTIDE SEQUENCE [LARGE SCALE GENOMIC DNA]</scope>
    <source>
        <strain evidence="3 4">MCA 5214</strain>
    </source>
</reference>
<dbReference type="GO" id="GO:0005634">
    <property type="term" value="C:nucleus"/>
    <property type="evidence" value="ECO:0007669"/>
    <property type="project" value="TreeGrafter"/>
</dbReference>